<comment type="caution">
    <text evidence="2">The sequence shown here is derived from an EMBL/GenBank/DDBJ whole genome shotgun (WGS) entry which is preliminary data.</text>
</comment>
<reference evidence="2 3" key="1">
    <citation type="journal article" date="2019" name="Int. J. Syst. Evol. Microbiol.">
        <title>The Global Catalogue of Microorganisms (GCM) 10K type strain sequencing project: providing services to taxonomists for standard genome sequencing and annotation.</title>
        <authorList>
            <consortium name="The Broad Institute Genomics Platform"/>
            <consortium name="The Broad Institute Genome Sequencing Center for Infectious Disease"/>
            <person name="Wu L."/>
            <person name="Ma J."/>
        </authorList>
    </citation>
    <scope>NUCLEOTIDE SEQUENCE [LARGE SCALE GENOMIC DNA]</scope>
    <source>
        <strain evidence="2 3">JCM 14901</strain>
    </source>
</reference>
<gene>
    <name evidence="2" type="ORF">GCM10009776_33760</name>
</gene>
<keyword evidence="3" id="KW-1185">Reference proteome</keyword>
<dbReference type="Proteomes" id="UP001499933">
    <property type="component" value="Unassembled WGS sequence"/>
</dbReference>
<dbReference type="PANTHER" id="PTHR34202">
    <property type="entry name" value="UPF0548 PROTEIN"/>
    <property type="match status" value="1"/>
</dbReference>
<dbReference type="PIRSF" id="PIRSF010260">
    <property type="entry name" value="UCP010260"/>
    <property type="match status" value="1"/>
</dbReference>
<sequence length="169" mass="18830">MLNVTYREVGATSGELPAGYHHVRAECVVGHGREEFERASDDLFAGMVQRRAGATIHLSDIPLREGTHVRMLLRLGPLTFRIPCEVVWAERTTGLCGFAYGTLPGHPERGEERFELRLDPSGQVIFRIVAFSSPARWFTRLGGPAARRVQTRMTRRYLKALVTTPPTGG</sequence>
<evidence type="ECO:0000313" key="2">
    <source>
        <dbReference type="EMBL" id="GAA1967954.1"/>
    </source>
</evidence>
<organism evidence="2 3">
    <name type="scientific">Microbacterium deminutum</name>
    <dbReference type="NCBI Taxonomy" id="344164"/>
    <lineage>
        <taxon>Bacteria</taxon>
        <taxon>Bacillati</taxon>
        <taxon>Actinomycetota</taxon>
        <taxon>Actinomycetes</taxon>
        <taxon>Micrococcales</taxon>
        <taxon>Microbacteriaceae</taxon>
        <taxon>Microbacterium</taxon>
    </lineage>
</organism>
<dbReference type="RefSeq" id="WP_344096878.1">
    <property type="nucleotide sequence ID" value="NZ_BAAAOG010000009.1"/>
</dbReference>
<evidence type="ECO:0000259" key="1">
    <source>
        <dbReference type="Pfam" id="PF09348"/>
    </source>
</evidence>
<feature type="domain" description="DUF1990" evidence="1">
    <location>
        <begin position="5"/>
        <end position="160"/>
    </location>
</feature>
<proteinExistence type="predicted"/>
<accession>A0ABN2RF54</accession>
<dbReference type="InterPro" id="IPR018960">
    <property type="entry name" value="DUF1990"/>
</dbReference>
<dbReference type="PANTHER" id="PTHR34202:SF1">
    <property type="entry name" value="UPF0548 PROTEIN"/>
    <property type="match status" value="1"/>
</dbReference>
<dbReference type="EMBL" id="BAAAOG010000009">
    <property type="protein sequence ID" value="GAA1967954.1"/>
    <property type="molecule type" value="Genomic_DNA"/>
</dbReference>
<evidence type="ECO:0000313" key="3">
    <source>
        <dbReference type="Proteomes" id="UP001499933"/>
    </source>
</evidence>
<name>A0ABN2RF54_9MICO</name>
<dbReference type="Pfam" id="PF09348">
    <property type="entry name" value="DUF1990"/>
    <property type="match status" value="1"/>
</dbReference>
<protein>
    <submittedName>
        <fullName evidence="2">DUF1990 domain-containing protein</fullName>
    </submittedName>
</protein>
<dbReference type="InterPro" id="IPR014457">
    <property type="entry name" value="UCP010260"/>
</dbReference>